<dbReference type="PROSITE" id="PS51782">
    <property type="entry name" value="LYSM"/>
    <property type="match status" value="2"/>
</dbReference>
<dbReference type="Gene3D" id="2.40.40.10">
    <property type="entry name" value="RlpA-like domain"/>
    <property type="match status" value="1"/>
</dbReference>
<feature type="domain" description="LysM" evidence="4">
    <location>
        <begin position="465"/>
        <end position="511"/>
    </location>
</feature>
<evidence type="ECO:0000256" key="3">
    <source>
        <dbReference type="SAM" id="MobiDB-lite"/>
    </source>
</evidence>
<evidence type="ECO:0000313" key="6">
    <source>
        <dbReference type="Proteomes" id="UP000815677"/>
    </source>
</evidence>
<feature type="domain" description="LysM" evidence="4">
    <location>
        <begin position="407"/>
        <end position="453"/>
    </location>
</feature>
<proteinExistence type="predicted"/>
<dbReference type="PANTHER" id="PTHR34997">
    <property type="entry name" value="AM15"/>
    <property type="match status" value="1"/>
</dbReference>
<dbReference type="SUPFAM" id="SSF54106">
    <property type="entry name" value="LysM domain"/>
    <property type="match status" value="2"/>
</dbReference>
<dbReference type="PANTHER" id="PTHR34997:SF1">
    <property type="entry name" value="PEPTIDOGLYCAN-BINDING LYSIN DOMAIN"/>
    <property type="match status" value="1"/>
</dbReference>
<dbReference type="SMART" id="SM00257">
    <property type="entry name" value="LysM"/>
    <property type="match status" value="2"/>
</dbReference>
<dbReference type="InterPro" id="IPR036908">
    <property type="entry name" value="RlpA-like_sf"/>
</dbReference>
<organism evidence="5 6">
    <name type="scientific">Mycena chlorophos</name>
    <name type="common">Agaric fungus</name>
    <name type="synonym">Agaricus chlorophos</name>
    <dbReference type="NCBI Taxonomy" id="658473"/>
    <lineage>
        <taxon>Eukaryota</taxon>
        <taxon>Fungi</taxon>
        <taxon>Dikarya</taxon>
        <taxon>Basidiomycota</taxon>
        <taxon>Agaricomycotina</taxon>
        <taxon>Agaricomycetes</taxon>
        <taxon>Agaricomycetidae</taxon>
        <taxon>Agaricales</taxon>
        <taxon>Marasmiineae</taxon>
        <taxon>Mycenaceae</taxon>
        <taxon>Mycena</taxon>
    </lineage>
</organism>
<dbReference type="InterPro" id="IPR036779">
    <property type="entry name" value="LysM_dom_sf"/>
</dbReference>
<evidence type="ECO:0000313" key="5">
    <source>
        <dbReference type="EMBL" id="GAT44802.1"/>
    </source>
</evidence>
<name>A0ABQ0L1C6_MYCCL</name>
<dbReference type="CDD" id="cd00118">
    <property type="entry name" value="LysM"/>
    <property type="match status" value="2"/>
</dbReference>
<dbReference type="Pfam" id="PF01476">
    <property type="entry name" value="LysM"/>
    <property type="match status" value="2"/>
</dbReference>
<dbReference type="Proteomes" id="UP000815677">
    <property type="component" value="Unassembled WGS sequence"/>
</dbReference>
<reference evidence="5" key="1">
    <citation type="submission" date="2014-09" db="EMBL/GenBank/DDBJ databases">
        <title>Genome sequence of the luminous mushroom Mycena chlorophos for searching fungal bioluminescence genes.</title>
        <authorList>
            <person name="Tanaka Y."/>
            <person name="Kasuga D."/>
            <person name="Oba Y."/>
            <person name="Hase S."/>
            <person name="Sato K."/>
            <person name="Oba Y."/>
            <person name="Sakakibara Y."/>
        </authorList>
    </citation>
    <scope>NUCLEOTIDE SEQUENCE</scope>
</reference>
<evidence type="ECO:0000259" key="4">
    <source>
        <dbReference type="PROSITE" id="PS51782"/>
    </source>
</evidence>
<keyword evidence="6" id="KW-1185">Reference proteome</keyword>
<feature type="region of interest" description="Disordered" evidence="3">
    <location>
        <begin position="161"/>
        <end position="183"/>
    </location>
</feature>
<evidence type="ECO:0000256" key="1">
    <source>
        <dbReference type="ARBA" id="ARBA00022669"/>
    </source>
</evidence>
<dbReference type="EMBL" id="DF840238">
    <property type="protein sequence ID" value="GAT44802.1"/>
    <property type="molecule type" value="Genomic_DNA"/>
</dbReference>
<protein>
    <recommendedName>
        <fullName evidence="4">LysM domain-containing protein</fullName>
    </recommendedName>
</protein>
<evidence type="ECO:0000256" key="2">
    <source>
        <dbReference type="ARBA" id="ARBA00023026"/>
    </source>
</evidence>
<feature type="compositionally biased region" description="Basic and acidic residues" evidence="3">
    <location>
        <begin position="161"/>
        <end position="173"/>
    </location>
</feature>
<keyword evidence="2" id="KW-0843">Virulence</keyword>
<dbReference type="SUPFAM" id="SSF50685">
    <property type="entry name" value="Barwin-like endoglucanases"/>
    <property type="match status" value="1"/>
</dbReference>
<dbReference type="Gene3D" id="3.10.350.10">
    <property type="entry name" value="LysM domain"/>
    <property type="match status" value="2"/>
</dbReference>
<sequence>MTVNYNTSGEADDIAEIYPNIAAIAATYGDPSGKYVAFLEKGFPEYAWDADFFWNQPLAGSALVDEGGAANGTNGAAAPGKSGALRTRTSGNVVAAGWVVLSAFVMLLKRGDCWGQKWLASCGRKQERWQPASVTSDSELRCFLLALTLLSLDMDAMDSRQTCDKPQNEHLADSEIPPLGVDEPTPTFSRGKLHCEEPPLARCLSDAGSRAHGASANLSVNRPARHGVSTSLWSGCNSPNSWVCASVTWVYCDAKAQRDEPWPTGPYFGDEVYKHLYVCPVPAPASPEPSCYYAPASLRGVQRLGAEPFDGDLARYSRKMPSSPGLNGRGRRASVLLGHRVTANFVQKFNNQRATSVSRAEWSNFLVPLLEILPTASQMFSKLFVAFVLSAIAVSATPLEPRQSCSETYTVVSGDTCAEIEAKEGISDATLHSLNPSINSGCTNLQIGQVLCISTGGGSGGSCGNTYTVVSGDTCAAIEAKEGVSDATLHQLNPSINSGCTNLQIGEVLCLGGGGGSGTGGETFTGRATYYGPGGALGACGTPIQDSDFVVALGEDTWDGGAHCGEAVSVTYQGTTIQVTALDLCPGCQGPDGIDLVVAPMAALDPNYVNDGVITVTWGFV</sequence>
<dbReference type="InterPro" id="IPR052210">
    <property type="entry name" value="LysM1-like"/>
</dbReference>
<dbReference type="InterPro" id="IPR018392">
    <property type="entry name" value="LysM"/>
</dbReference>
<accession>A0ABQ0L1C6</accession>
<dbReference type="CDD" id="cd22191">
    <property type="entry name" value="DPBB_RlpA_EXP_N-like"/>
    <property type="match status" value="1"/>
</dbReference>
<keyword evidence="1" id="KW-0147">Chitin-binding</keyword>
<gene>
    <name evidence="5" type="ORF">MCHLO_02411</name>
</gene>